<evidence type="ECO:0000313" key="7">
    <source>
        <dbReference type="Proteomes" id="UP000822688"/>
    </source>
</evidence>
<evidence type="ECO:0000256" key="2">
    <source>
        <dbReference type="ARBA" id="ARBA00022792"/>
    </source>
</evidence>
<comment type="caution">
    <text evidence="6">The sequence shown here is derived from an EMBL/GenBank/DDBJ whole genome shotgun (WGS) entry which is preliminary data.</text>
</comment>
<gene>
    <name evidence="6" type="ORF">KC19_4G059200</name>
</gene>
<dbReference type="PANTHER" id="PTHR35308:SF1">
    <property type="entry name" value="CYTOCHROME C OXIDASE SUBUNIT 7"/>
    <property type="match status" value="1"/>
</dbReference>
<evidence type="ECO:0000256" key="3">
    <source>
        <dbReference type="ARBA" id="ARBA00023128"/>
    </source>
</evidence>
<evidence type="ECO:0000313" key="6">
    <source>
        <dbReference type="EMBL" id="KAG0578909.1"/>
    </source>
</evidence>
<dbReference type="InterPro" id="IPR039297">
    <property type="entry name" value="COX7a"/>
</dbReference>
<proteinExistence type="predicted"/>
<organism evidence="6 7">
    <name type="scientific">Ceratodon purpureus</name>
    <name type="common">Fire moss</name>
    <name type="synonym">Dicranum purpureum</name>
    <dbReference type="NCBI Taxonomy" id="3225"/>
    <lineage>
        <taxon>Eukaryota</taxon>
        <taxon>Viridiplantae</taxon>
        <taxon>Streptophyta</taxon>
        <taxon>Embryophyta</taxon>
        <taxon>Bryophyta</taxon>
        <taxon>Bryophytina</taxon>
        <taxon>Bryopsida</taxon>
        <taxon>Dicranidae</taxon>
        <taxon>Pseudoditrichales</taxon>
        <taxon>Ditrichaceae</taxon>
        <taxon>Ceratodon</taxon>
    </lineage>
</organism>
<keyword evidence="5" id="KW-1133">Transmembrane helix</keyword>
<accession>A0A8T0I7H9</accession>
<sequence length="68" mass="7370">MASENIGKLPEWVMERQKAFQSVHRLTHLKAPGDRLTSVIIPGLLVATGLSLMGRGVYHMATGQGLKA</sequence>
<name>A0A8T0I7H9_CERPU</name>
<evidence type="ECO:0000256" key="4">
    <source>
        <dbReference type="ARBA" id="ARBA00023136"/>
    </source>
</evidence>
<reference evidence="6" key="1">
    <citation type="submission" date="2020-06" db="EMBL/GenBank/DDBJ databases">
        <title>WGS assembly of Ceratodon purpureus strain R40.</title>
        <authorList>
            <person name="Carey S.B."/>
            <person name="Jenkins J."/>
            <person name="Shu S."/>
            <person name="Lovell J.T."/>
            <person name="Sreedasyam A."/>
            <person name="Maumus F."/>
            <person name="Tiley G.P."/>
            <person name="Fernandez-Pozo N."/>
            <person name="Barry K."/>
            <person name="Chen C."/>
            <person name="Wang M."/>
            <person name="Lipzen A."/>
            <person name="Daum C."/>
            <person name="Saski C.A."/>
            <person name="Payton A.C."/>
            <person name="Mcbreen J.C."/>
            <person name="Conrad R.E."/>
            <person name="Kollar L.M."/>
            <person name="Olsson S."/>
            <person name="Huttunen S."/>
            <person name="Landis J.B."/>
            <person name="Wickett N.J."/>
            <person name="Johnson M.G."/>
            <person name="Rensing S.A."/>
            <person name="Grimwood J."/>
            <person name="Schmutz J."/>
            <person name="Mcdaniel S.F."/>
        </authorList>
    </citation>
    <scope>NUCLEOTIDE SEQUENCE</scope>
    <source>
        <strain evidence="6">R40</strain>
    </source>
</reference>
<dbReference type="OrthoDB" id="62312at2759"/>
<dbReference type="Proteomes" id="UP000822688">
    <property type="component" value="Chromosome 4"/>
</dbReference>
<keyword evidence="3" id="KW-0496">Mitochondrion</keyword>
<dbReference type="AlphaFoldDB" id="A0A8T0I7H9"/>
<keyword evidence="2" id="KW-0999">Mitochondrion inner membrane</keyword>
<evidence type="ECO:0000256" key="1">
    <source>
        <dbReference type="ARBA" id="ARBA00004273"/>
    </source>
</evidence>
<dbReference type="PANTHER" id="PTHR35308">
    <property type="entry name" value="CYTOCHROME C OXIDASE SUBUNIT 7"/>
    <property type="match status" value="1"/>
</dbReference>
<dbReference type="GO" id="GO:0005743">
    <property type="term" value="C:mitochondrial inner membrane"/>
    <property type="evidence" value="ECO:0007669"/>
    <property type="project" value="UniProtKB-SubCell"/>
</dbReference>
<dbReference type="EMBL" id="CM026424">
    <property type="protein sequence ID" value="KAG0578909.1"/>
    <property type="molecule type" value="Genomic_DNA"/>
</dbReference>
<dbReference type="Pfam" id="PF02238">
    <property type="entry name" value="COX7a"/>
    <property type="match status" value="1"/>
</dbReference>
<feature type="transmembrane region" description="Helical" evidence="5">
    <location>
        <begin position="39"/>
        <end position="58"/>
    </location>
</feature>
<keyword evidence="4 5" id="KW-0472">Membrane</keyword>
<protein>
    <submittedName>
        <fullName evidence="6">Uncharacterized protein</fullName>
    </submittedName>
</protein>
<keyword evidence="7" id="KW-1185">Reference proteome</keyword>
<comment type="subcellular location">
    <subcellularLocation>
        <location evidence="1">Mitochondrion inner membrane</location>
    </subcellularLocation>
</comment>
<evidence type="ECO:0000256" key="5">
    <source>
        <dbReference type="SAM" id="Phobius"/>
    </source>
</evidence>
<keyword evidence="5" id="KW-0812">Transmembrane</keyword>